<proteinExistence type="inferred from homology"/>
<dbReference type="Gene3D" id="3.40.190.10">
    <property type="entry name" value="Periplasmic binding protein-like II"/>
    <property type="match status" value="1"/>
</dbReference>
<feature type="chain" id="PRO_5014781751" evidence="2">
    <location>
        <begin position="21"/>
        <end position="321"/>
    </location>
</feature>
<dbReference type="SUPFAM" id="SSF53850">
    <property type="entry name" value="Periplasmic binding protein-like II"/>
    <property type="match status" value="1"/>
</dbReference>
<keyword evidence="2" id="KW-0732">Signal</keyword>
<dbReference type="PIRSF" id="PIRSF017082">
    <property type="entry name" value="YflP"/>
    <property type="match status" value="1"/>
</dbReference>
<keyword evidence="4" id="KW-1185">Reference proteome</keyword>
<dbReference type="AlphaFoldDB" id="A0A2N4U5N2"/>
<dbReference type="CDD" id="cd07012">
    <property type="entry name" value="PBP2_Bug_TTT"/>
    <property type="match status" value="1"/>
</dbReference>
<evidence type="ECO:0000256" key="2">
    <source>
        <dbReference type="SAM" id="SignalP"/>
    </source>
</evidence>
<organism evidence="3 4">
    <name type="scientific">Pollutimonas subterranea</name>
    <dbReference type="NCBI Taxonomy" id="2045210"/>
    <lineage>
        <taxon>Bacteria</taxon>
        <taxon>Pseudomonadati</taxon>
        <taxon>Pseudomonadota</taxon>
        <taxon>Betaproteobacteria</taxon>
        <taxon>Burkholderiales</taxon>
        <taxon>Alcaligenaceae</taxon>
        <taxon>Pollutimonas</taxon>
    </lineage>
</organism>
<dbReference type="EMBL" id="PDNW01000005">
    <property type="protein sequence ID" value="PLC50331.1"/>
    <property type="molecule type" value="Genomic_DNA"/>
</dbReference>
<evidence type="ECO:0000313" key="3">
    <source>
        <dbReference type="EMBL" id="PLC50331.1"/>
    </source>
</evidence>
<dbReference type="OrthoDB" id="8678477at2"/>
<comment type="caution">
    <text evidence="3">The sequence shown here is derived from an EMBL/GenBank/DDBJ whole genome shotgun (WGS) entry which is preliminary data.</text>
</comment>
<sequence>MKFKYILAAGLLAATTFAQAADYPTRPVTIVVPFPPGGSTDNIGRIIGAKLATKFGQPFPIENKPGATGAIGATQVSRAAPDGYTLLVSSLSVFVVNPHLQKSLQYDPTKDLDLITVAVQAPNVLVAGPAAKGGDTVADIVKYMKQHPDEVTFATSGNGSSDHLTAELFWQETGTKGVNVPYKGGAPAQADLMGGQVAYSFQNLNAVIGHIRGGKMKALAVTSGKRSPLLPDVPTMEEAGVKNVVVNSWQAVAAPKGLPADIRDKLRDGVVEAINDPAVKPNLLGVGFEIVGNTPEEFEKFQAEELARWKKVIDTAGIVAN</sequence>
<comment type="similarity">
    <text evidence="1">Belongs to the UPF0065 (bug) family.</text>
</comment>
<feature type="signal peptide" evidence="2">
    <location>
        <begin position="1"/>
        <end position="20"/>
    </location>
</feature>
<evidence type="ECO:0000256" key="1">
    <source>
        <dbReference type="ARBA" id="ARBA00006987"/>
    </source>
</evidence>
<dbReference type="RefSeq" id="WP_102073434.1">
    <property type="nucleotide sequence ID" value="NZ_PDNW01000005.1"/>
</dbReference>
<dbReference type="PANTHER" id="PTHR42928:SF5">
    <property type="entry name" value="BLR1237 PROTEIN"/>
    <property type="match status" value="1"/>
</dbReference>
<name>A0A2N4U5N2_9BURK</name>
<dbReference type="PANTHER" id="PTHR42928">
    <property type="entry name" value="TRICARBOXYLATE-BINDING PROTEIN"/>
    <property type="match status" value="1"/>
</dbReference>
<dbReference type="Pfam" id="PF03401">
    <property type="entry name" value="TctC"/>
    <property type="match status" value="1"/>
</dbReference>
<gene>
    <name evidence="3" type="ORF">CR159_07670</name>
</gene>
<dbReference type="Proteomes" id="UP000234190">
    <property type="component" value="Unassembled WGS sequence"/>
</dbReference>
<protein>
    <submittedName>
        <fullName evidence="3">LacI family transcriptional regulator</fullName>
    </submittedName>
</protein>
<accession>A0A2N4U5N2</accession>
<dbReference type="InterPro" id="IPR005064">
    <property type="entry name" value="BUG"/>
</dbReference>
<reference evidence="3 4" key="1">
    <citation type="submission" date="2017-10" db="EMBL/GenBank/DDBJ databases">
        <title>Two draft genome sequences of Pusillimonas sp. strains isolated from a nitrate- and radionuclide-contaminated groundwater in Russia.</title>
        <authorList>
            <person name="Grouzdev D.S."/>
            <person name="Tourova T.P."/>
            <person name="Goeva M.A."/>
            <person name="Babich T.L."/>
            <person name="Sokolova D.S."/>
            <person name="Abdullin R."/>
            <person name="Poltaraus A.B."/>
            <person name="Toshchakov S.V."/>
            <person name="Nazina T.N."/>
        </authorList>
    </citation>
    <scope>NUCLEOTIDE SEQUENCE [LARGE SCALE GENOMIC DNA]</scope>
    <source>
        <strain evidence="3 4">JR1/69-3-13</strain>
    </source>
</reference>
<dbReference type="InterPro" id="IPR042100">
    <property type="entry name" value="Bug_dom1"/>
</dbReference>
<dbReference type="Gene3D" id="3.40.190.150">
    <property type="entry name" value="Bordetella uptake gene, domain 1"/>
    <property type="match status" value="1"/>
</dbReference>
<evidence type="ECO:0000313" key="4">
    <source>
        <dbReference type="Proteomes" id="UP000234190"/>
    </source>
</evidence>